<feature type="compositionally biased region" description="Basic and acidic residues" evidence="1">
    <location>
        <begin position="1"/>
        <end position="15"/>
    </location>
</feature>
<evidence type="ECO:0000256" key="1">
    <source>
        <dbReference type="SAM" id="MobiDB-lite"/>
    </source>
</evidence>
<comment type="caution">
    <text evidence="2">The sequence shown here is derived from an EMBL/GenBank/DDBJ whole genome shotgun (WGS) entry which is preliminary data.</text>
</comment>
<dbReference type="AlphaFoldDB" id="A0A375BYM3"/>
<name>A0A375BYM3_9BURK</name>
<dbReference type="EMBL" id="OFSP01000031">
    <property type="protein sequence ID" value="SOY58494.1"/>
    <property type="molecule type" value="Genomic_DNA"/>
</dbReference>
<reference evidence="2" key="1">
    <citation type="submission" date="2018-01" db="EMBL/GenBank/DDBJ databases">
        <authorList>
            <person name="Clerissi C."/>
        </authorList>
    </citation>
    <scope>NUCLEOTIDE SEQUENCE</scope>
    <source>
        <strain evidence="2">Cupriavidus taiwanensis STM 3521</strain>
    </source>
</reference>
<feature type="region of interest" description="Disordered" evidence="1">
    <location>
        <begin position="1"/>
        <end position="23"/>
    </location>
</feature>
<accession>A0A375BYM3</accession>
<evidence type="ECO:0000313" key="2">
    <source>
        <dbReference type="EMBL" id="SOY58494.1"/>
    </source>
</evidence>
<gene>
    <name evidence="2" type="ORF">CBM2589_A10141</name>
</gene>
<dbReference type="Proteomes" id="UP000256297">
    <property type="component" value="Chromosome CBM2589_a"/>
</dbReference>
<organism evidence="2">
    <name type="scientific">Cupriavidus taiwanensis</name>
    <dbReference type="NCBI Taxonomy" id="164546"/>
    <lineage>
        <taxon>Bacteria</taxon>
        <taxon>Pseudomonadati</taxon>
        <taxon>Pseudomonadota</taxon>
        <taxon>Betaproteobacteria</taxon>
        <taxon>Burkholderiales</taxon>
        <taxon>Burkholderiaceae</taxon>
        <taxon>Cupriavidus</taxon>
    </lineage>
</organism>
<proteinExistence type="predicted"/>
<sequence>MSQGSHEAKRGEGAVRRGPCSSAKPRQRLATLKFFFTVAQIISFARCAESHNNRCIHNDIRFRLATLFALCMAFPERRL</sequence>
<protein>
    <submittedName>
        <fullName evidence="2">Uncharacterized protein</fullName>
    </submittedName>
</protein>